<evidence type="ECO:0000313" key="2">
    <source>
        <dbReference type="EMBL" id="PLW26648.1"/>
    </source>
</evidence>
<gene>
    <name evidence="2" type="ORF">PCASD_22946</name>
</gene>
<organism evidence="2 3">
    <name type="scientific">Puccinia coronata f. sp. avenae</name>
    <dbReference type="NCBI Taxonomy" id="200324"/>
    <lineage>
        <taxon>Eukaryota</taxon>
        <taxon>Fungi</taxon>
        <taxon>Dikarya</taxon>
        <taxon>Basidiomycota</taxon>
        <taxon>Pucciniomycotina</taxon>
        <taxon>Pucciniomycetes</taxon>
        <taxon>Pucciniales</taxon>
        <taxon>Pucciniaceae</taxon>
        <taxon>Puccinia</taxon>
    </lineage>
</organism>
<accession>A0A2N5TML2</accession>
<protein>
    <submittedName>
        <fullName evidence="2">Uncharacterized protein</fullName>
    </submittedName>
</protein>
<feature type="compositionally biased region" description="Polar residues" evidence="1">
    <location>
        <begin position="87"/>
        <end position="101"/>
    </location>
</feature>
<evidence type="ECO:0000256" key="1">
    <source>
        <dbReference type="SAM" id="MobiDB-lite"/>
    </source>
</evidence>
<evidence type="ECO:0000313" key="3">
    <source>
        <dbReference type="Proteomes" id="UP000235392"/>
    </source>
</evidence>
<proteinExistence type="predicted"/>
<feature type="region of interest" description="Disordered" evidence="1">
    <location>
        <begin position="81"/>
        <end position="101"/>
    </location>
</feature>
<reference evidence="2 3" key="1">
    <citation type="submission" date="2017-11" db="EMBL/GenBank/DDBJ databases">
        <title>De novo assembly and phasing of dikaryotic genomes from two isolates of Puccinia coronata f. sp. avenae, the causal agent of oat crown rust.</title>
        <authorList>
            <person name="Miller M.E."/>
            <person name="Zhang Y."/>
            <person name="Omidvar V."/>
            <person name="Sperschneider J."/>
            <person name="Schwessinger B."/>
            <person name="Raley C."/>
            <person name="Palmer J.M."/>
            <person name="Garnica D."/>
            <person name="Upadhyaya N."/>
            <person name="Rathjen J."/>
            <person name="Taylor J.M."/>
            <person name="Park R.F."/>
            <person name="Dodds P.N."/>
            <person name="Hirsch C.D."/>
            <person name="Kianian S.F."/>
            <person name="Figueroa M."/>
        </authorList>
    </citation>
    <scope>NUCLEOTIDE SEQUENCE [LARGE SCALE GENOMIC DNA]</scope>
    <source>
        <strain evidence="2">12SD80</strain>
    </source>
</reference>
<dbReference type="EMBL" id="PGCI01000450">
    <property type="protein sequence ID" value="PLW26648.1"/>
    <property type="molecule type" value="Genomic_DNA"/>
</dbReference>
<comment type="caution">
    <text evidence="2">The sequence shown here is derived from an EMBL/GenBank/DDBJ whole genome shotgun (WGS) entry which is preliminary data.</text>
</comment>
<dbReference type="Proteomes" id="UP000235392">
    <property type="component" value="Unassembled WGS sequence"/>
</dbReference>
<sequence>MPAHLWLTPPSGQQVGPPTRLLAQPGALPSPRSPHVLSTARLLAQPGSLPSPRCTLTLPENLAWMAASEFLSDAAIRFKLGRAPPSESLTGSNSVTKRPGR</sequence>
<name>A0A2N5TML2_9BASI</name>
<dbReference type="AlphaFoldDB" id="A0A2N5TML2"/>